<proteinExistence type="predicted"/>
<name>A0A345UHN8_9BACT</name>
<sequence length="262" mass="29711">MPTNSKPVITEMRGDHIFIAKINRPQAHNAISFEVMDGLESVCDEIEQNEDIRVLILTGEGHKFFASGGDLKQFADLKSEQEARKMSMRMGEVLRRIESADCWTIALINGDAYGGGCEVMLAFDFRIAAKHARFGFTQGRFYLTPGWGGLTRLIERVNRSTALLWLGTQALVDTESALIAGLIDMADSSSQLENHIMEMAERLSENDRRIIKVMKEGATYAQKYPHRESINNERTEFSKLWATDEHHRRVEAFLKRKKTDGL</sequence>
<dbReference type="PANTHER" id="PTHR11941:SF27">
    <property type="entry name" value="ETHYLMALONYL-COA DECARBOXYLASE"/>
    <property type="match status" value="1"/>
</dbReference>
<dbReference type="EMBL" id="CP027806">
    <property type="protein sequence ID" value="AXI99989.1"/>
    <property type="molecule type" value="Genomic_DNA"/>
</dbReference>
<dbReference type="InterPro" id="IPR001753">
    <property type="entry name" value="Enoyl-CoA_hydra/iso"/>
</dbReference>
<keyword evidence="3" id="KW-1185">Reference proteome</keyword>
<keyword evidence="1" id="KW-0456">Lyase</keyword>
<dbReference type="AlphaFoldDB" id="A0A345UHN8"/>
<dbReference type="OrthoDB" id="9775794at2"/>
<dbReference type="GO" id="GO:0006635">
    <property type="term" value="P:fatty acid beta-oxidation"/>
    <property type="evidence" value="ECO:0007669"/>
    <property type="project" value="TreeGrafter"/>
</dbReference>
<dbReference type="GO" id="GO:0016829">
    <property type="term" value="F:lyase activity"/>
    <property type="evidence" value="ECO:0007669"/>
    <property type="project" value="UniProtKB-KW"/>
</dbReference>
<evidence type="ECO:0000313" key="3">
    <source>
        <dbReference type="Proteomes" id="UP000254808"/>
    </source>
</evidence>
<dbReference type="SUPFAM" id="SSF52096">
    <property type="entry name" value="ClpP/crotonase"/>
    <property type="match status" value="1"/>
</dbReference>
<dbReference type="KEGG" id="cprv:CYPRO_0706"/>
<dbReference type="RefSeq" id="WP_114983305.1">
    <property type="nucleotide sequence ID" value="NZ_CP027806.1"/>
</dbReference>
<evidence type="ECO:0000313" key="2">
    <source>
        <dbReference type="EMBL" id="AXI99989.1"/>
    </source>
</evidence>
<gene>
    <name evidence="2" type="ORF">CYPRO_0706</name>
</gene>
<protein>
    <submittedName>
        <fullName evidence="2">Enoyl-CoA hydratase</fullName>
    </submittedName>
</protein>
<evidence type="ECO:0000256" key="1">
    <source>
        <dbReference type="ARBA" id="ARBA00023239"/>
    </source>
</evidence>
<accession>A0A345UHN8</accession>
<dbReference type="Gene3D" id="3.90.226.10">
    <property type="entry name" value="2-enoyl-CoA Hydratase, Chain A, domain 1"/>
    <property type="match status" value="1"/>
</dbReference>
<dbReference type="InterPro" id="IPR029045">
    <property type="entry name" value="ClpP/crotonase-like_dom_sf"/>
</dbReference>
<organism evidence="2 3">
    <name type="scientific">Cyclonatronum proteinivorum</name>
    <dbReference type="NCBI Taxonomy" id="1457365"/>
    <lineage>
        <taxon>Bacteria</taxon>
        <taxon>Pseudomonadati</taxon>
        <taxon>Balneolota</taxon>
        <taxon>Balneolia</taxon>
        <taxon>Balneolales</taxon>
        <taxon>Cyclonatronaceae</taxon>
        <taxon>Cyclonatronum</taxon>
    </lineage>
</organism>
<dbReference type="Pfam" id="PF00378">
    <property type="entry name" value="ECH_1"/>
    <property type="match status" value="1"/>
</dbReference>
<dbReference type="GO" id="GO:0005829">
    <property type="term" value="C:cytosol"/>
    <property type="evidence" value="ECO:0007669"/>
    <property type="project" value="TreeGrafter"/>
</dbReference>
<reference evidence="2 3" key="1">
    <citation type="submission" date="2018-03" db="EMBL/GenBank/DDBJ databases">
        <title>Phenotypic and genomic properties of Cyclonatronum proteinivorum gen. nov., sp. nov., a haloalkaliphilic bacteroidete from soda lakes possessing Na+-translocating rhodopsin.</title>
        <authorList>
            <person name="Toshchakov S.V."/>
            <person name="Korzhenkov A."/>
            <person name="Samarov N.I."/>
            <person name="Kublanov I.V."/>
            <person name="Muntyan M.S."/>
            <person name="Sorokin D.Y."/>
        </authorList>
    </citation>
    <scope>NUCLEOTIDE SEQUENCE [LARGE SCALE GENOMIC DNA]</scope>
    <source>
        <strain evidence="2 3">Omega</strain>
    </source>
</reference>
<dbReference type="CDD" id="cd06558">
    <property type="entry name" value="crotonase-like"/>
    <property type="match status" value="1"/>
</dbReference>
<dbReference type="Proteomes" id="UP000254808">
    <property type="component" value="Chromosome"/>
</dbReference>
<dbReference type="PANTHER" id="PTHR11941">
    <property type="entry name" value="ENOYL-COA HYDRATASE-RELATED"/>
    <property type="match status" value="1"/>
</dbReference>